<dbReference type="EMBL" id="JAAMPC010000011">
    <property type="protein sequence ID" value="KAG2280827.1"/>
    <property type="molecule type" value="Genomic_DNA"/>
</dbReference>
<dbReference type="PANTHER" id="PTHR33067:SF31">
    <property type="entry name" value="RNA-DIRECTED DNA POLYMERASE"/>
    <property type="match status" value="1"/>
</dbReference>
<dbReference type="OrthoDB" id="1112352at2759"/>
<protein>
    <recommendedName>
        <fullName evidence="3">Aspartic peptidase DDI1-type domain-containing protein</fullName>
    </recommendedName>
</protein>
<dbReference type="CDD" id="cd00303">
    <property type="entry name" value="retropepsin_like"/>
    <property type="match status" value="1"/>
</dbReference>
<dbReference type="Gene3D" id="2.40.70.10">
    <property type="entry name" value="Acid Proteases"/>
    <property type="match status" value="1"/>
</dbReference>
<organism evidence="1 2">
    <name type="scientific">Brassica carinata</name>
    <name type="common">Ethiopian mustard</name>
    <name type="synonym">Abyssinian cabbage</name>
    <dbReference type="NCBI Taxonomy" id="52824"/>
    <lineage>
        <taxon>Eukaryota</taxon>
        <taxon>Viridiplantae</taxon>
        <taxon>Streptophyta</taxon>
        <taxon>Embryophyta</taxon>
        <taxon>Tracheophyta</taxon>
        <taxon>Spermatophyta</taxon>
        <taxon>Magnoliopsida</taxon>
        <taxon>eudicotyledons</taxon>
        <taxon>Gunneridae</taxon>
        <taxon>Pentapetalae</taxon>
        <taxon>rosids</taxon>
        <taxon>malvids</taxon>
        <taxon>Brassicales</taxon>
        <taxon>Brassicaceae</taxon>
        <taxon>Brassiceae</taxon>
        <taxon>Brassica</taxon>
    </lineage>
</organism>
<accession>A0A8X7R3Q8</accession>
<keyword evidence="2" id="KW-1185">Reference proteome</keyword>
<reference evidence="1 2" key="1">
    <citation type="submission" date="2020-02" db="EMBL/GenBank/DDBJ databases">
        <authorList>
            <person name="Ma Q."/>
            <person name="Huang Y."/>
            <person name="Song X."/>
            <person name="Pei D."/>
        </authorList>
    </citation>
    <scope>NUCLEOTIDE SEQUENCE [LARGE SCALE GENOMIC DNA]</scope>
    <source>
        <strain evidence="1">Sxm20200214</strain>
        <tissue evidence="1">Leaf</tissue>
    </source>
</reference>
<dbReference type="Proteomes" id="UP000886595">
    <property type="component" value="Unassembled WGS sequence"/>
</dbReference>
<proteinExistence type="predicted"/>
<dbReference type="PANTHER" id="PTHR33067">
    <property type="entry name" value="RNA-DIRECTED DNA POLYMERASE-RELATED"/>
    <property type="match status" value="1"/>
</dbReference>
<sequence>MRKMRMRLKYWKVEATNLQRAEHKAKNQVEKRADNKLKEVKLKEATEVELSPYDKLPFPLQENMDFLTAKSVGKHVPQRVFTKAQKKVLSKFRKDLSDVGVRLPEISSMREAHVKMMLIKDILDHQAEVVELLDISILKIDPPIPPKSLPKLEFQGMFTLPCYLGKLTFDDALVDSGASVNVISMEMMKSLGIESMEPNTSFLQFGDSSSTTPIGLIKDFPLKIGTCTIPIDLTVVKMATEKRVPLILGTPFLTTVGACIDFANKKLSIVEQSLVKHPPLRRPRLKGLVLRKKVLMESSLKSCVMSTWKVLKGRR</sequence>
<comment type="caution">
    <text evidence="1">The sequence shown here is derived from an EMBL/GenBank/DDBJ whole genome shotgun (WGS) entry which is preliminary data.</text>
</comment>
<dbReference type="InterPro" id="IPR021109">
    <property type="entry name" value="Peptidase_aspartic_dom_sf"/>
</dbReference>
<name>A0A8X7R3Q8_BRACI</name>
<gene>
    <name evidence="1" type="ORF">Bca52824_052047</name>
</gene>
<dbReference type="AlphaFoldDB" id="A0A8X7R3Q8"/>
<evidence type="ECO:0008006" key="3">
    <source>
        <dbReference type="Google" id="ProtNLM"/>
    </source>
</evidence>
<evidence type="ECO:0000313" key="2">
    <source>
        <dbReference type="Proteomes" id="UP000886595"/>
    </source>
</evidence>
<dbReference type="Pfam" id="PF13650">
    <property type="entry name" value="Asp_protease_2"/>
    <property type="match status" value="1"/>
</dbReference>
<dbReference type="SUPFAM" id="SSF50630">
    <property type="entry name" value="Acid proteases"/>
    <property type="match status" value="1"/>
</dbReference>
<evidence type="ECO:0000313" key="1">
    <source>
        <dbReference type="EMBL" id="KAG2280827.1"/>
    </source>
</evidence>